<proteinExistence type="inferred from homology"/>
<dbReference type="GO" id="GO:0000009">
    <property type="term" value="F:alpha-1,6-mannosyltransferase activity"/>
    <property type="evidence" value="ECO:0007669"/>
    <property type="project" value="TreeGrafter"/>
</dbReference>
<dbReference type="EMBL" id="BTGD01000008">
    <property type="protein sequence ID" value="GMM56453.1"/>
    <property type="molecule type" value="Genomic_DNA"/>
</dbReference>
<dbReference type="Gene3D" id="3.90.550.10">
    <property type="entry name" value="Spore Coat Polysaccharide Biosynthesis Protein SpsA, Chain A"/>
    <property type="match status" value="1"/>
</dbReference>
<name>A0AAV5RYU0_MAUHU</name>
<comment type="similarity">
    <text evidence="1">Belongs to the ANP1/MMN9/VAN1 family.</text>
</comment>
<dbReference type="AlphaFoldDB" id="A0AAV5RYU0"/>
<evidence type="ECO:0000313" key="2">
    <source>
        <dbReference type="EMBL" id="GMM56453.1"/>
    </source>
</evidence>
<dbReference type="PANTHER" id="PTHR43083">
    <property type="entry name" value="MANNAN POLYMERASE II"/>
    <property type="match status" value="1"/>
</dbReference>
<dbReference type="GO" id="GO:0000032">
    <property type="term" value="P:cell wall mannoprotein biosynthetic process"/>
    <property type="evidence" value="ECO:0007669"/>
    <property type="project" value="TreeGrafter"/>
</dbReference>
<dbReference type="GO" id="GO:0000136">
    <property type="term" value="C:mannan polymerase complex"/>
    <property type="evidence" value="ECO:0007669"/>
    <property type="project" value="TreeGrafter"/>
</dbReference>
<comment type="caution">
    <text evidence="2">The sequence shown here is derived from an EMBL/GenBank/DDBJ whole genome shotgun (WGS) entry which is preliminary data.</text>
</comment>
<dbReference type="Proteomes" id="UP001377567">
    <property type="component" value="Unassembled WGS sequence"/>
</dbReference>
<dbReference type="PANTHER" id="PTHR43083:SF6">
    <property type="entry name" value="MANNAN POLYMERASE COMPLEXES SUBUNIT MNN9"/>
    <property type="match status" value="1"/>
</dbReference>
<dbReference type="GO" id="GO:0006487">
    <property type="term" value="P:protein N-linked glycosylation"/>
    <property type="evidence" value="ECO:0007669"/>
    <property type="project" value="TreeGrafter"/>
</dbReference>
<sequence length="380" mass="43417">MVYLRSSPRAWRPAYALVPMAIVALFLLLSKTSGLLVRQDLLARFNIDSFARERTYYFPFSSRFAMPRYSYKHLDDGKSVPDSGRALEEHIMHYNLNYLSRDDIVNSNKVLVLSVIDTFNENFWQNLLRLSFDRQNIELGFMVLPTAQGNDALQTLERRIKETQMRTDAPVFKHVTILRASEPPAFDTDGVDSEVEKRRYFAGLKNELVSTTLGPETRYILWLDQDIVETPTTVIEDMISVGKPVVAANIQTRAAENKGAASYQYENSKSWIENEHWRLVQNSYADNYIFMEGIGGVDTKRVHINDLASVDPAQGVKLDAVVVDSVSFACTLVLSDVHRDGAMFPNFPFHHRIDTEGFSKMAQRLNYELSGMPNYFVYHS</sequence>
<protein>
    <submittedName>
        <fullName evidence="2">Uncharacterized protein</fullName>
    </submittedName>
</protein>
<reference evidence="2 3" key="1">
    <citation type="journal article" date="2023" name="Elife">
        <title>Identification of key yeast species and microbe-microbe interactions impacting larval growth of Drosophila in the wild.</title>
        <authorList>
            <person name="Mure A."/>
            <person name="Sugiura Y."/>
            <person name="Maeda R."/>
            <person name="Honda K."/>
            <person name="Sakurai N."/>
            <person name="Takahashi Y."/>
            <person name="Watada M."/>
            <person name="Katoh T."/>
            <person name="Gotoh A."/>
            <person name="Gotoh Y."/>
            <person name="Taniguchi I."/>
            <person name="Nakamura K."/>
            <person name="Hayashi T."/>
            <person name="Katayama T."/>
            <person name="Uemura T."/>
            <person name="Hattori Y."/>
        </authorList>
    </citation>
    <scope>NUCLEOTIDE SEQUENCE [LARGE SCALE GENOMIC DNA]</scope>
    <source>
        <strain evidence="2 3">KH-74</strain>
    </source>
</reference>
<accession>A0AAV5RYU0</accession>
<evidence type="ECO:0000256" key="1">
    <source>
        <dbReference type="ARBA" id="ARBA00037964"/>
    </source>
</evidence>
<keyword evidence="3" id="KW-1185">Reference proteome</keyword>
<dbReference type="InterPro" id="IPR052086">
    <property type="entry name" value="Mannan_Polymerase_Subunit"/>
</dbReference>
<evidence type="ECO:0000313" key="3">
    <source>
        <dbReference type="Proteomes" id="UP001377567"/>
    </source>
</evidence>
<dbReference type="InterPro" id="IPR029044">
    <property type="entry name" value="Nucleotide-diphossugar_trans"/>
</dbReference>
<organism evidence="2 3">
    <name type="scientific">Maudiozyma humilis</name>
    <name type="common">Sour dough yeast</name>
    <name type="synonym">Kazachstania humilis</name>
    <dbReference type="NCBI Taxonomy" id="51915"/>
    <lineage>
        <taxon>Eukaryota</taxon>
        <taxon>Fungi</taxon>
        <taxon>Dikarya</taxon>
        <taxon>Ascomycota</taxon>
        <taxon>Saccharomycotina</taxon>
        <taxon>Saccharomycetes</taxon>
        <taxon>Saccharomycetales</taxon>
        <taxon>Saccharomycetaceae</taxon>
        <taxon>Maudiozyma</taxon>
    </lineage>
</organism>
<gene>
    <name evidence="2" type="ORF">DAKH74_030690</name>
</gene>
<dbReference type="Pfam" id="PF03452">
    <property type="entry name" value="Anp1"/>
    <property type="match status" value="1"/>
</dbReference>